<feature type="signal peptide" evidence="5">
    <location>
        <begin position="1"/>
        <end position="18"/>
    </location>
</feature>
<dbReference type="SUPFAM" id="SSF49464">
    <property type="entry name" value="Carboxypeptidase regulatory domain-like"/>
    <property type="match status" value="1"/>
</dbReference>
<feature type="compositionally biased region" description="Basic and acidic residues" evidence="4">
    <location>
        <begin position="425"/>
        <end position="435"/>
    </location>
</feature>
<evidence type="ECO:0000256" key="1">
    <source>
        <dbReference type="ARBA" id="ARBA00004442"/>
    </source>
</evidence>
<feature type="compositionally biased region" description="Polar residues" evidence="4">
    <location>
        <begin position="412"/>
        <end position="424"/>
    </location>
</feature>
<evidence type="ECO:0000313" key="7">
    <source>
        <dbReference type="EMBL" id="ELR68561.1"/>
    </source>
</evidence>
<dbReference type="Proteomes" id="UP000011135">
    <property type="component" value="Unassembled WGS sequence"/>
</dbReference>
<dbReference type="OrthoDB" id="1682379at2"/>
<dbReference type="Pfam" id="PF14905">
    <property type="entry name" value="OMP_b-brl_3"/>
    <property type="match status" value="1"/>
</dbReference>
<dbReference type="AlphaFoldDB" id="L8JI58"/>
<dbReference type="InterPro" id="IPR036942">
    <property type="entry name" value="Beta-barrel_TonB_sf"/>
</dbReference>
<evidence type="ECO:0000313" key="8">
    <source>
        <dbReference type="Proteomes" id="UP000011135"/>
    </source>
</evidence>
<feature type="domain" description="Outer membrane protein beta-barrel" evidence="6">
    <location>
        <begin position="456"/>
        <end position="799"/>
    </location>
</feature>
<evidence type="ECO:0000256" key="4">
    <source>
        <dbReference type="SAM" id="MobiDB-lite"/>
    </source>
</evidence>
<keyword evidence="5" id="KW-0732">Signal</keyword>
<dbReference type="EMBL" id="AMZN01000109">
    <property type="protein sequence ID" value="ELR68561.1"/>
    <property type="molecule type" value="Genomic_DNA"/>
</dbReference>
<evidence type="ECO:0000256" key="5">
    <source>
        <dbReference type="SAM" id="SignalP"/>
    </source>
</evidence>
<accession>L8JI58</accession>
<dbReference type="Gene3D" id="2.40.170.20">
    <property type="entry name" value="TonB-dependent receptor, beta-barrel domain"/>
    <property type="match status" value="1"/>
</dbReference>
<dbReference type="InterPro" id="IPR041700">
    <property type="entry name" value="OMP_b-brl_3"/>
</dbReference>
<dbReference type="InterPro" id="IPR008969">
    <property type="entry name" value="CarboxyPept-like_regulatory"/>
</dbReference>
<dbReference type="STRING" id="1237149.C900_00249"/>
<dbReference type="Pfam" id="PF13620">
    <property type="entry name" value="CarboxypepD_reg"/>
    <property type="match status" value="1"/>
</dbReference>
<sequence length="926" mass="103689">MKHLFTILCLLIVAGASGQNFNIKGEVADENGGGLPAATVMLLNAEDSTLVNFTVTNADGVFELKNVRNKRWLVKATFLGYHPATVVANPPEGALLDLGKIRMQPKSTQLDEVTVEGEHIPVTVKKDTIEYNARAFKTANNAMVEDLLKKLPGVEVNGDGDITAQGEQVQRVMVDGKEFFGRDPKLATRNLPADAIEKVQVVDGKSEQAQFSGIDDGKREKMINLELKEDRKNGAFGHATAGVGTDDRFEAKTNLNRFTKGSQLSLLGMANNTNQQGFSIDEYMNFTGAASQMMGGGGGRITISANSDGGIPLNFGNNNNGIMTTIAGGLNFNKDINQDLELNGSYFLNNLEHDISRTSVRENLQPDPERNFNYIEESTRENTNNNHRGNFTINYAIDSANSLRLNGNLSFNNTTTNTMGSSRTLDSDGSVRNDSEQSNYTTGTSDRANGSLLFRHKFGKKGRTLSVNSEFSYQDSENEGTLQAVNRFYGPVTEEIILNQESVQETQSRVLGSTVSYTEPLGGRKYLEANYSIRQSTNDVDREVYNIVNEQLIFNELLSNKYSSDYLYQRGGVNFRYNQRKYNLTLGVGYQATQLDGLLELRNVAIGQHFENVLPVARFNYEFTNFKRVSIDYETSVQEPSIQQLQPVVDNSDPLNIYEGNPNLQPEYTHNVRVNFNSFNPMKFLGFFAFINLSYTEHAIVDTQQINEQFIRYTRPENVSDALSIRANFNFSLPITVLKSRINIGGSLNERHASTVLNDVQNNFRQTSATLNLRYNFTYKEILDLSLSSSINKQLSDYELNQPDQAFVNSTYTVEMNYSFLKSYQLQTVYNYMLYDNESLNFKEDISLLNVSLSRTFLKNNKGEIKLSVVNLLDENAGVTQTAGVNYIERQSTNALGRYFMVGFTYTINKHLNPVGGGGRRMIFRR</sequence>
<dbReference type="RefSeq" id="WP_009583160.1">
    <property type="nucleotide sequence ID" value="NZ_AMZN01000109.1"/>
</dbReference>
<evidence type="ECO:0000256" key="3">
    <source>
        <dbReference type="ARBA" id="ARBA00023237"/>
    </source>
</evidence>
<comment type="subcellular location">
    <subcellularLocation>
        <location evidence="1">Cell outer membrane</location>
    </subcellularLocation>
</comment>
<feature type="compositionally biased region" description="Polar residues" evidence="4">
    <location>
        <begin position="436"/>
        <end position="447"/>
    </location>
</feature>
<proteinExistence type="predicted"/>
<organism evidence="7 8">
    <name type="scientific">Fulvivirga imtechensis AK7</name>
    <dbReference type="NCBI Taxonomy" id="1237149"/>
    <lineage>
        <taxon>Bacteria</taxon>
        <taxon>Pseudomonadati</taxon>
        <taxon>Bacteroidota</taxon>
        <taxon>Cytophagia</taxon>
        <taxon>Cytophagales</taxon>
        <taxon>Fulvivirgaceae</taxon>
        <taxon>Fulvivirga</taxon>
    </lineage>
</organism>
<gene>
    <name evidence="7" type="ORF">C900_00249</name>
</gene>
<feature type="region of interest" description="Disordered" evidence="4">
    <location>
        <begin position="412"/>
        <end position="447"/>
    </location>
</feature>
<keyword evidence="3" id="KW-0998">Cell outer membrane</keyword>
<name>L8JI58_9BACT</name>
<dbReference type="eggNOG" id="COG1629">
    <property type="taxonomic scope" value="Bacteria"/>
</dbReference>
<comment type="caution">
    <text evidence="7">The sequence shown here is derived from an EMBL/GenBank/DDBJ whole genome shotgun (WGS) entry which is preliminary data.</text>
</comment>
<dbReference type="InterPro" id="IPR037066">
    <property type="entry name" value="Plug_dom_sf"/>
</dbReference>
<keyword evidence="2" id="KW-0472">Membrane</keyword>
<protein>
    <submittedName>
        <fullName evidence="7">TonB-dependent receptor</fullName>
    </submittedName>
</protein>
<keyword evidence="8" id="KW-1185">Reference proteome</keyword>
<dbReference type="GO" id="GO:0009279">
    <property type="term" value="C:cell outer membrane"/>
    <property type="evidence" value="ECO:0007669"/>
    <property type="project" value="UniProtKB-SubCell"/>
</dbReference>
<dbReference type="Gene3D" id="2.170.130.10">
    <property type="entry name" value="TonB-dependent receptor, plug domain"/>
    <property type="match status" value="1"/>
</dbReference>
<evidence type="ECO:0000256" key="2">
    <source>
        <dbReference type="ARBA" id="ARBA00023136"/>
    </source>
</evidence>
<reference evidence="7 8" key="1">
    <citation type="submission" date="2012-12" db="EMBL/GenBank/DDBJ databases">
        <title>Genome assembly of Fulvivirga imtechensis AK7.</title>
        <authorList>
            <person name="Nupur N."/>
            <person name="Khatri I."/>
            <person name="Kumar R."/>
            <person name="Subramanian S."/>
            <person name="Pinnaka A."/>
        </authorList>
    </citation>
    <scope>NUCLEOTIDE SEQUENCE [LARGE SCALE GENOMIC DNA]</scope>
    <source>
        <strain evidence="7 8">AK7</strain>
    </source>
</reference>
<feature type="chain" id="PRO_5003993750" evidence="5">
    <location>
        <begin position="19"/>
        <end position="926"/>
    </location>
</feature>
<evidence type="ECO:0000259" key="6">
    <source>
        <dbReference type="Pfam" id="PF14905"/>
    </source>
</evidence>
<keyword evidence="7" id="KW-0675">Receptor</keyword>
<dbReference type="SUPFAM" id="SSF56935">
    <property type="entry name" value="Porins"/>
    <property type="match status" value="1"/>
</dbReference>